<reference evidence="10" key="2">
    <citation type="submission" date="2025-08" db="UniProtKB">
        <authorList>
            <consortium name="Ensembl"/>
        </authorList>
    </citation>
    <scope>IDENTIFICATION</scope>
    <source>
        <strain evidence="10">Glennie</strain>
    </source>
</reference>
<reference evidence="10 11" key="1">
    <citation type="journal article" date="2008" name="Nature">
        <title>Genome analysis of the platypus reveals unique signatures of evolution.</title>
        <authorList>
            <person name="Warren W.C."/>
            <person name="Hillier L.W."/>
            <person name="Marshall Graves J.A."/>
            <person name="Birney E."/>
            <person name="Ponting C.P."/>
            <person name="Grutzner F."/>
            <person name="Belov K."/>
            <person name="Miller W."/>
            <person name="Clarke L."/>
            <person name="Chinwalla A.T."/>
            <person name="Yang S.P."/>
            <person name="Heger A."/>
            <person name="Locke D.P."/>
            <person name="Miethke P."/>
            <person name="Waters P.D."/>
            <person name="Veyrunes F."/>
            <person name="Fulton L."/>
            <person name="Fulton B."/>
            <person name="Graves T."/>
            <person name="Wallis J."/>
            <person name="Puente X.S."/>
            <person name="Lopez-Otin C."/>
            <person name="Ordonez G.R."/>
            <person name="Eichler E.E."/>
            <person name="Chen L."/>
            <person name="Cheng Z."/>
            <person name="Deakin J.E."/>
            <person name="Alsop A."/>
            <person name="Thompson K."/>
            <person name="Kirby P."/>
            <person name="Papenfuss A.T."/>
            <person name="Wakefield M.J."/>
            <person name="Olender T."/>
            <person name="Lancet D."/>
            <person name="Huttley G.A."/>
            <person name="Smit A.F."/>
            <person name="Pask A."/>
            <person name="Temple-Smith P."/>
            <person name="Batzer M.A."/>
            <person name="Walker J.A."/>
            <person name="Konkel M.K."/>
            <person name="Harris R.S."/>
            <person name="Whittington C.M."/>
            <person name="Wong E.S."/>
            <person name="Gemmell N.J."/>
            <person name="Buschiazzo E."/>
            <person name="Vargas Jentzsch I.M."/>
            <person name="Merkel A."/>
            <person name="Schmitz J."/>
            <person name="Zemann A."/>
            <person name="Churakov G."/>
            <person name="Kriegs J.O."/>
            <person name="Brosius J."/>
            <person name="Murchison E.P."/>
            <person name="Sachidanandam R."/>
            <person name="Smith C."/>
            <person name="Hannon G.J."/>
            <person name="Tsend-Ayush E."/>
            <person name="McMillan D."/>
            <person name="Attenborough R."/>
            <person name="Rens W."/>
            <person name="Ferguson-Smith M."/>
            <person name="Lefevre C.M."/>
            <person name="Sharp J.A."/>
            <person name="Nicholas K.R."/>
            <person name="Ray D.A."/>
            <person name="Kube M."/>
            <person name="Reinhardt R."/>
            <person name="Pringle T.H."/>
            <person name="Taylor J."/>
            <person name="Jones R.C."/>
            <person name="Nixon B."/>
            <person name="Dacheux J.L."/>
            <person name="Niwa H."/>
            <person name="Sekita Y."/>
            <person name="Huang X."/>
            <person name="Stark A."/>
            <person name="Kheradpour P."/>
            <person name="Kellis M."/>
            <person name="Flicek P."/>
            <person name="Chen Y."/>
            <person name="Webber C."/>
            <person name="Hardison R."/>
            <person name="Nelson J."/>
            <person name="Hallsworth-Pepin K."/>
            <person name="Delehaunty K."/>
            <person name="Markovic C."/>
            <person name="Minx P."/>
            <person name="Feng Y."/>
            <person name="Kremitzki C."/>
            <person name="Mitreva M."/>
            <person name="Glasscock J."/>
            <person name="Wylie T."/>
            <person name="Wohldmann P."/>
            <person name="Thiru P."/>
            <person name="Nhan M.N."/>
            <person name="Pohl C.S."/>
            <person name="Smith S.M."/>
            <person name="Hou S."/>
            <person name="Nefedov M."/>
            <person name="de Jong P.J."/>
            <person name="Renfree M.B."/>
            <person name="Mardis E.R."/>
            <person name="Wilson R.K."/>
        </authorList>
    </citation>
    <scope>NUCLEOTIDE SEQUENCE [LARGE SCALE GENOMIC DNA]</scope>
    <source>
        <strain evidence="10 11">Glennie</strain>
    </source>
</reference>
<dbReference type="GO" id="GO:0030036">
    <property type="term" value="P:actin cytoskeleton organization"/>
    <property type="evidence" value="ECO:0007669"/>
    <property type="project" value="Ensembl"/>
</dbReference>
<dbReference type="GO" id="GO:0003341">
    <property type="term" value="P:cilium movement"/>
    <property type="evidence" value="ECO:0000318"/>
    <property type="project" value="GO_Central"/>
</dbReference>
<feature type="region of interest" description="Disordered" evidence="7">
    <location>
        <begin position="2403"/>
        <end position="2479"/>
    </location>
</feature>
<dbReference type="InterPro" id="IPR033305">
    <property type="entry name" value="Hydin-like"/>
</dbReference>
<feature type="compositionally biased region" description="Basic and acidic residues" evidence="7">
    <location>
        <begin position="2598"/>
        <end position="2611"/>
    </location>
</feature>
<feature type="domain" description="Hydin adenylate kinase-like" evidence="8">
    <location>
        <begin position="1935"/>
        <end position="2148"/>
    </location>
</feature>
<dbReference type="GO" id="GO:0021591">
    <property type="term" value="P:ventricular system development"/>
    <property type="evidence" value="ECO:0007669"/>
    <property type="project" value="Ensembl"/>
</dbReference>
<feature type="region of interest" description="Disordered" evidence="7">
    <location>
        <begin position="3133"/>
        <end position="3159"/>
    </location>
</feature>
<feature type="region of interest" description="Disordered" evidence="7">
    <location>
        <begin position="2045"/>
        <end position="2085"/>
    </location>
</feature>
<sequence>ITLELKCSEKFGRSYLLELTPSEFLKEMSLTTEQKLAATHVMCRPQIVELLDMAETTHQKFSGVDLDQTLFQPFPSEVIFQNYTPCEVYEVPLILRNNDKIPRLVKITQESSPYFTVISPNDIGHKVAPGVTSTFRILFTPEENKDYSHELTCVTEREKFIVPIKARGARAILDFPDQLNFSTCPVKYNTQKTLLIRNIGNREARFQIKTQSPFSAEPSDGILQVGESMQLTVEFEPQHVGNHHENLIVHYDTGEDIYVTLYGAASDVNIRLDKNSLTIEKTYISMVNQRTVTIHNRSNIITHFQWKIFATQEEEDEEKQRLCADLSWEEEKETDQFLEECSLDPSLRERLSILSRTFENHRKMVQGDAMLFLDNIFVVEPLEGDVWPNSTAEVNVIFNPREAKIYQQTVYCNISGREARLPLRIKGEGMGPKTVFNFDMLDIGKAFVGSRHSYEAILSNKGGIDALFNLIPPSTALGSCFTFNPNEGIIEPGGVQAIQISFSSAILGEFKEHFLFNVNGSPEPVKLTIRGCVIGPTFHFNVPALHFGDVSFGFPRTLTCSLNNTSLVPMTFKLRVPGDGLGEPSVPSRSQILDITRSSWKNESPAANKPQEFSINPSSGTIRSQGFAAIRVTLCSNTVKKYELALVVDVEGIGEEVLALLITARCIVPVLHVANPDIRFGRCFLKYPYEKMVRLVNDDELPGCYGVLPQECNKMPTVLFSSPSPCGVIGPHSTVDIPVTLETQIPGEFLTTAYIATYGSKEPPLAVHLKSTGEGPVVYVHPAQINFGSIFVLKDVSRTLQLSNQSFIPAHFRAQMAHGHSLWRIEPSEGVVPPETEVLLTLTAHLDDTLKFQDTVILVIENSNTYKIPVQALGIGTTIVTDKPFAPALNLGAHFSVDPCRYHFKITNVGRRTHQLYWMTEGFSRYQKRDRNPGHADGKASSHLQENNTPVFKLHPIRMEMIPGKTVDMLLEGYSATPRVKERLLCHAIIGKKTGKEQIMAVDITCEFIAPLLQLSAKQLTFHVEKNPRDVLTAEFQPLALKNISSLPLSVCLLVKEPFFLCDVNQSLLPSAPQPIKLDTGAEKELSIKFDPSYKRDLNTRVAEEDLMISYLEHPHVDYLALRAEVHFPNLSFQTLSLNFGCILNDTEVIRHVEMTNCSPLLVKYRWSFLLDNNKKQIRYRQRRNHYFCGFLSSPWDSPSASSPNPAHFQQTTKVFPLKTNTTSEERIIQNQSCVEYQESVSVMEQDDANSTGVEEVFDILPLYGVLQPNKTQQMSFTFYGHSDIIAEVKALCEVEGGPTYEIMLRGEASLVSYWFDTKEINFGLQLFDHIIVAEIRLKNTGKVGFEFNVLNTSQASPDSPPPGMPLILPSSGFIESEKEQILKLYYLPGVPEVFERHFQVQIAHLEPEDIAIFGEGTFPRICIDLPRNVKGTFVPFSIVFICEHALDALFHLEVERLIIQEHALEQQKLILRDSTENSPQSHRVCRKLVKAQLPEYILDFGYIILGNILTHVVKITNTSQFPVSFQAVRRALHDTGFSTELDRVKNLPYCEMETFEVKFDPQSANLPVGYTEVLLPIKVVGGPTFHISLRAKVTIPSLTMSCNKLEFATAQCGQCQMETIQLHNQMPVTCEWYVGTNKKAKKEKKYIPAYLRRKFRAELKPKSRIFEMIPPSGILDSGERINVQVKFMPAEEKFYSQYLEVHIFQSNQRLSLLVQGHGLEPRLDFNPFVLELGPLMPYSIGDEAEVVVKNPCNFPIEFYSLEFDQQYIEEEKILRKLKGYDSYNTLLLPPRRPGERLPPEVLEYYEEQKRLLEQQAKAKMLESLNQDNEEEELSSFDQISKRTSLAVTATAASNSEENHLTTIYVKLEAEEEEENGNLDRGLLPASEKKQSIDSHCVEEVGELESNPVSKAVARHLGIDISSEGRAARNRRGIALIVHGAPLSGKTMAAVTLAKKYSAACVTIDSVVLEAISDGTSNSGLRARELCVRAAVEQSQRETEENGKSESFLENYQRTLSPLARLSTEALAKHTSEGTLLSSEIKTIPQSATSRGMRGSVLAGKGKSEGHVSQSQKAQHQQHQSDATGSLVNVASSPVPTGPAQQHLSVSVSVGGEAGLMSCVLPEELLVDILAERMQLSDCYRGVVFDGLETLFARSVSSALLCLLKAINNREHIYFINLFQDFVIMKAREKAKKDQEEWKQQENLAKEKARLQELDEEEYDALTEEQKIQFDKDLLLALRERKKKELEKLARELQEKKLQQELERQREEEEMKKKSKKIKREFGKEDLGKKSQLGNRQVTTVRQYIKLDGGLERKLSIKDQNSNEKDDAFKRKKSKHYLVEVAQLVHQPAGDTEEAEKDLTWENDGQLAQKFKMYESGLKDVIQILASWDRLQCVQLQPSLGEEAQHELEDQRQAPSGRKGRKDREKERLERMEKERAEKERVEKEKAEKERLEKLKAMEDKSEVGEGEGEDDQEGKRESGVPFLDFQILATDDFGWKQVLESDKLPAVEQILDALGLGPSGPPIPPPALFSVVPYPGKRVAVKVMDTLKHFVFVVPPAEDPAGSEEKKEGETEVDVALSTPAVKLQEEQITPTRGRQRQKEKTDQARESQKDKRRTTTVKKGIQGMPLGALAPLSDLDQSTFIGEHSQEKVTRLNHFRWIVPANGEVTLRVHFSSTEIGNFDQTLNFEVLGTHRLYQVYCRGVCTYPTISRDPKVVFPHRKKEIKPDEIVFKKYIMSLGMLQFGPLLCGKSRDKYKAVQYPNNMEKLTILNNSSVNVEVFFFFQHDAKANTYLLDPPKMKLKQNEKQILKVWAYPTMVGIFEDNIVCCIKENPEPTLFKICCQGVRPELELDQKQLHFDKLLLHRSRVIFLRNGTMLPVAWRINSLEQLGDDFSVSQKQGIIAPGAEYGLQLHFQASRPLNIRKTIRLEVTDVENILGVVQIENIQIVAEAYDVALDISFPKGTEGGLEFGIVRVMDEAKQSLSLKNKGKYEIGYSFSLESLGPNVPQVNSIISIQPMKGVLSPSDRPTNIQVTFRSQKEVKIENRPVLRCQVIEPNIAQGGEVIAIIPVKLSVISVFSKYSINPADTINFGAMISGSRKSASFVIENTGFLEFKFVICRMVQDFPLLQKKGGSVKRNRSRDGDNFSKSSSGKPVKNTDSVQKDMTLIGQARFTLGMFTIYPGFGSIPPGQQQVITVDCLADPLGQCEEFLTIEVTERDPNDPPNGIQYSLIAEACLPAFVIDDPTSIFEEHRICNNINLYQVLPNIESGGVFVEDENKFIFHNVLVGHQGKARFKISNMGKIPCDLNISVKPISNKAIARINDIFEVEPNKMYIPSRSHAFATVTFTPPTMQNYQCIFDASLEGLPSLYAKSRSLTFDITGDGNLPRVSIMRPIVSNNRGNPLLLFRRLRLSHSEKLPLIFKNNGTIPAQVHMDLLDECGVFSLKNRPTTQCIYLVEDTESMKEAKKPHLAFLIVYPGDTAEFDVHFKPRQAQKLTGTILLSVVDNQYEETSIQMIGEGYEDDITLDNIHGLTHRSKRSLAETAVAGFPILLLYSPASHVDHIQFGDCHVNNTYQVTFTITNHSQAVAIRFEWPFAPPLHFSPQVGHLHASCTKDITLTLKSDVTTVLRKMVVKCKVSKITFQLPADQIPDWDDCMRVVKWVDSGRSPSTSLPVKKKVIETDPEPTHTLLEDSSRELELQISAVVDYTAFKCEMENVQFKETLLFQTRVFKFEMTNTGNVKLDYNWIVPTGETGKTVSFVQHPNQKGSSSAHLTKRLSSQRTSLFESSSSQGISGDSVPPFSVEPPIGVIPAGNQQLFLIKFSPLEVGEFENRIFCRIPNLRPGEEGPAVTVKGQSLLPLCHFDLKDSDYISGHRRNAELRGTKGGSLDPKTRVIEFAALGVGSKDSRTFTIMNPTSSAYSFKWICEDVESLLNPPAFICLSEKGQIQPEKKVEITFQFIPHHLDITESLWTFLITEHNYSIPFLLVGKTSDPLISLDRAHFNYNSLLIGHEARETVYMINSENQAFSFAFREHSCFSEGFRNSVTVQPMEGLIPPLTRLPITIIFTPKLEGEVNLTLVCDIKKKAEPLTLNVKATGHQMNVLIKCREPNGSVTTLSLHQDNSIDFKEVEANECVQCEFTIFNTGKFNFNFSGEFCGPQALQRYFTFLPGSATVEAAQNIQAVLSFHPLKRCILKDMELQLKISLGPSYTCTLLGSAVIPSLHFSFTCHNFGICFIYSAGMPPYRHVLEITNREEKAVSLSCLYTNTAHLEVDFQAELLPPGKKLEVPIIFYPRDTVHYQEVIPFEINGLSQHTIEVQGKGIEMKVSVLEPASKIVKLGALLSGQKAKRTVTIVNQSLAPLTFNLTLMSSIPELQDVGVITLSPCTDLTLKPKETCKIEVTFSPKFRILPFTEEVLMDCLGLLRSLFALQGCCQALQVSLDQDYITFGAVVFQTQATRQFVVQNTGDLGTGFKWATQKCAPNFSISPVEGYITPGMTVTFEVTYHPAEMGKDHLVENVTCAIQGAQSLKLTLFGTCVGVSVIRETVNFSCQVRAKHTQTILLSNRSSQMWNLQPIFEGEHWEGPEFVILEAHQQNKPYEITYRPLTMNTENRKHQGSLFFPLPDGTGWMYTLQGTAEPPKSLANILREIPCKTSYVELLSVTNWLNKPQRFRITVDMIKPEKLDLSTTLKGLDYIDVPAASKKDYQLRFFSYKEGLFNAKVIFRNEETLEYFFYTVSFKAVPSGAVGTIEMVSSVRQSASSSVKVENPLPYAVTFSTDCRISDINLPSQFVVPAQSEGVLVFEFQPLKAGETSGRLTLQNNELGVYHYELALKAIAAQPEKPVYFRVMLGGSQSTYAKFINYTRQRAEYICKLDSADFHTDKLVNAAPGSQGGTEVSLEVIFEPSQLGECRSTLTLTSPTGGEYIIPLIGTALPPKPQGPFQIRMGFSTTISFKNIFHHTTAFSFHVENPAFSIKAPDSLRSKKTSNVLISFEGNPSGSKAPITSKLVVSCPHASGTEAGIKWIYYLRGITPEK</sequence>
<keyword evidence="5" id="KW-0966">Cell projection</keyword>
<evidence type="ECO:0000313" key="11">
    <source>
        <dbReference type="Proteomes" id="UP000002279"/>
    </source>
</evidence>
<dbReference type="Gene3D" id="2.60.40.10">
    <property type="entry name" value="Immunoglobulins"/>
    <property type="match status" value="24"/>
</dbReference>
<evidence type="ECO:0000256" key="6">
    <source>
        <dbReference type="SAM" id="Coils"/>
    </source>
</evidence>
<dbReference type="GeneTree" id="ENSGT00610000086095"/>
<evidence type="ECO:0000256" key="4">
    <source>
        <dbReference type="ARBA" id="ARBA00023069"/>
    </source>
</evidence>
<name>A0A6I8NFW4_ORNAN</name>
<dbReference type="NCBIfam" id="NF012200">
    <property type="entry name" value="choice_anch_D"/>
    <property type="match status" value="1"/>
</dbReference>
<feature type="compositionally biased region" description="Polar residues" evidence="7">
    <location>
        <begin position="3146"/>
        <end position="3159"/>
    </location>
</feature>
<evidence type="ECO:0000256" key="3">
    <source>
        <dbReference type="ARBA" id="ARBA00022490"/>
    </source>
</evidence>
<feature type="domain" description="HYDIN/VesB/CFA65-like Ig-like" evidence="9">
    <location>
        <begin position="433"/>
        <end position="532"/>
    </location>
</feature>
<feature type="domain" description="HYDIN/VesB/CFA65-like Ig-like" evidence="9">
    <location>
        <begin position="171"/>
        <end position="264"/>
    </location>
</feature>
<dbReference type="PANTHER" id="PTHR23053">
    <property type="entry name" value="DLEC1 DELETED IN LUNG AND ESOPHAGEAL CANCER 1"/>
    <property type="match status" value="1"/>
</dbReference>
<dbReference type="Gene3D" id="3.40.50.300">
    <property type="entry name" value="P-loop containing nucleotide triphosphate hydrolases"/>
    <property type="match status" value="1"/>
</dbReference>
<evidence type="ECO:0000259" key="9">
    <source>
        <dbReference type="Pfam" id="PF22544"/>
    </source>
</evidence>
<feature type="compositionally biased region" description="Basic and acidic residues" evidence="7">
    <location>
        <begin position="2403"/>
        <end position="2412"/>
    </location>
</feature>
<dbReference type="GO" id="GO:1990718">
    <property type="term" value="C:axonemal central pair projection"/>
    <property type="evidence" value="ECO:0007669"/>
    <property type="project" value="Ensembl"/>
</dbReference>
<dbReference type="InParanoid" id="A0A6I8NFW4"/>
<proteinExistence type="predicted"/>
<dbReference type="InterPro" id="IPR027417">
    <property type="entry name" value="P-loop_NTPase"/>
</dbReference>
<dbReference type="PANTHER" id="PTHR23053:SF0">
    <property type="entry name" value="HYDROCEPHALUS-INDUCING PROTEIN HOMOLOG"/>
    <property type="match status" value="1"/>
</dbReference>
<feature type="region of interest" description="Disordered" evidence="7">
    <location>
        <begin position="2558"/>
        <end position="2619"/>
    </location>
</feature>
<dbReference type="Proteomes" id="UP000002279">
    <property type="component" value="Chromosome 11"/>
</dbReference>
<dbReference type="Pfam" id="PF22544">
    <property type="entry name" value="HYDIN_VesB_CFA65-like_Ig"/>
    <property type="match status" value="3"/>
</dbReference>
<feature type="compositionally biased region" description="Low complexity" evidence="7">
    <location>
        <begin position="2067"/>
        <end position="2081"/>
    </location>
</feature>
<keyword evidence="11" id="KW-1185">Reference proteome</keyword>
<dbReference type="FunCoup" id="A0A6I8NFW4">
    <property type="interactions" value="49"/>
</dbReference>
<dbReference type="InterPro" id="IPR033768">
    <property type="entry name" value="Hydin_ADK"/>
</dbReference>
<dbReference type="Pfam" id="PF14874">
    <property type="entry name" value="PapD-like"/>
    <property type="match status" value="1"/>
</dbReference>
<gene>
    <name evidence="10" type="primary">HYDIN</name>
</gene>
<dbReference type="InterPro" id="IPR013783">
    <property type="entry name" value="Ig-like_fold"/>
</dbReference>
<evidence type="ECO:0000256" key="1">
    <source>
        <dbReference type="ARBA" id="ARBA00004138"/>
    </source>
</evidence>
<reference evidence="10" key="3">
    <citation type="submission" date="2025-09" db="UniProtKB">
        <authorList>
            <consortium name="Ensembl"/>
        </authorList>
    </citation>
    <scope>IDENTIFICATION</scope>
    <source>
        <strain evidence="10">Glennie</strain>
    </source>
</reference>
<protein>
    <submittedName>
        <fullName evidence="10">HYDIN axonemal central pair apparatus protein</fullName>
    </submittedName>
</protein>
<dbReference type="OMA" id="PCEWFVQ"/>
<dbReference type="GO" id="GO:0005930">
    <property type="term" value="C:axoneme"/>
    <property type="evidence" value="ECO:0000318"/>
    <property type="project" value="GO_Central"/>
</dbReference>
<feature type="domain" description="HYDIN/VesB/CFA65-like Ig-like" evidence="9">
    <location>
        <begin position="4439"/>
        <end position="4533"/>
    </location>
</feature>
<feature type="coiled-coil region" evidence="6">
    <location>
        <begin position="1803"/>
        <end position="1832"/>
    </location>
</feature>
<organism evidence="10 11">
    <name type="scientific">Ornithorhynchus anatinus</name>
    <name type="common">Duckbill platypus</name>
    <dbReference type="NCBI Taxonomy" id="9258"/>
    <lineage>
        <taxon>Eukaryota</taxon>
        <taxon>Metazoa</taxon>
        <taxon>Chordata</taxon>
        <taxon>Craniata</taxon>
        <taxon>Vertebrata</taxon>
        <taxon>Euteleostomi</taxon>
        <taxon>Mammalia</taxon>
        <taxon>Monotremata</taxon>
        <taxon>Ornithorhynchidae</taxon>
        <taxon>Ornithorhynchus</taxon>
    </lineage>
</organism>
<dbReference type="Ensembl" id="ENSOANT00000063366.1">
    <property type="protein sequence ID" value="ENSOANP00000039952.1"/>
    <property type="gene ID" value="ENSOANG00000001169.3"/>
</dbReference>
<dbReference type="Bgee" id="ENSOANG00000001169">
    <property type="expression patterns" value="Expressed in testis and 7 other cell types or tissues"/>
</dbReference>
<feature type="compositionally biased region" description="Basic and acidic residues" evidence="7">
    <location>
        <begin position="2422"/>
        <end position="2464"/>
    </location>
</feature>
<dbReference type="GO" id="GO:0036126">
    <property type="term" value="C:sperm flagellum"/>
    <property type="evidence" value="ECO:0007669"/>
    <property type="project" value="Ensembl"/>
</dbReference>
<dbReference type="Pfam" id="PF17213">
    <property type="entry name" value="Hydin_ADK"/>
    <property type="match status" value="1"/>
</dbReference>
<keyword evidence="3" id="KW-0963">Cytoplasm</keyword>
<keyword evidence="4" id="KW-0969">Cilium</keyword>
<accession>A0A6I8NFW4</accession>
<comment type="subcellular location">
    <subcellularLocation>
        <location evidence="1">Cell projection</location>
        <location evidence="1">Cilium</location>
    </subcellularLocation>
    <subcellularLocation>
        <location evidence="2">Cytoplasm</location>
    </subcellularLocation>
</comment>
<keyword evidence="6" id="KW-0175">Coiled coil</keyword>
<evidence type="ECO:0000256" key="7">
    <source>
        <dbReference type="SAM" id="MobiDB-lite"/>
    </source>
</evidence>
<dbReference type="InterPro" id="IPR053879">
    <property type="entry name" value="HYDIN_VesB_CFA65-like_Ig"/>
</dbReference>
<dbReference type="GO" id="GO:1904158">
    <property type="term" value="P:axonemal central apparatus assembly"/>
    <property type="evidence" value="ECO:0000318"/>
    <property type="project" value="GO_Central"/>
</dbReference>
<evidence type="ECO:0000256" key="5">
    <source>
        <dbReference type="ARBA" id="ARBA00023273"/>
    </source>
</evidence>
<evidence type="ECO:0000256" key="2">
    <source>
        <dbReference type="ARBA" id="ARBA00004496"/>
    </source>
</evidence>
<dbReference type="GO" id="GO:0002064">
    <property type="term" value="P:epithelial cell development"/>
    <property type="evidence" value="ECO:0007669"/>
    <property type="project" value="Ensembl"/>
</dbReference>
<dbReference type="GO" id="GO:0060438">
    <property type="term" value="P:trachea development"/>
    <property type="evidence" value="ECO:0007669"/>
    <property type="project" value="Ensembl"/>
</dbReference>
<feature type="coiled-coil region" evidence="6">
    <location>
        <begin position="2188"/>
        <end position="2279"/>
    </location>
</feature>
<evidence type="ECO:0000259" key="8">
    <source>
        <dbReference type="Pfam" id="PF17213"/>
    </source>
</evidence>
<evidence type="ECO:0000313" key="10">
    <source>
        <dbReference type="Ensembl" id="ENSOANP00000039952.1"/>
    </source>
</evidence>